<dbReference type="AlphaFoldDB" id="A0A8A3PHI6"/>
<proteinExistence type="predicted"/>
<sequence>MFKSLVPSSVFPPSISNSRDSSIVETNHSTPWDTATAVFTPGAVATRNRAITPANTQSTTSNIPSAPLHSTSPSTPPPGPLKANKARAKETPGSQ</sequence>
<dbReference type="EMBL" id="CP063409">
    <property type="protein sequence ID" value="QSZ34742.1"/>
    <property type="molecule type" value="Genomic_DNA"/>
</dbReference>
<feature type="compositionally biased region" description="Polar residues" evidence="1">
    <location>
        <begin position="53"/>
        <end position="63"/>
    </location>
</feature>
<name>A0A8A3PHI6_9HELO</name>
<gene>
    <name evidence="2" type="ORF">DSL72_007597</name>
</gene>
<evidence type="ECO:0000313" key="3">
    <source>
        <dbReference type="Proteomes" id="UP000672032"/>
    </source>
</evidence>
<keyword evidence="3" id="KW-1185">Reference proteome</keyword>
<accession>A0A8A3PHI6</accession>
<feature type="compositionally biased region" description="Low complexity" evidence="1">
    <location>
        <begin position="64"/>
        <end position="73"/>
    </location>
</feature>
<dbReference type="Proteomes" id="UP000672032">
    <property type="component" value="Chromosome 5"/>
</dbReference>
<reference evidence="2" key="1">
    <citation type="submission" date="2020-10" db="EMBL/GenBank/DDBJ databases">
        <title>Genome Sequence of Monilinia vaccinii-corymbosi Sheds Light on Mummy Berry Disease Infection of Blueberry and Mating Type.</title>
        <authorList>
            <person name="Yow A.G."/>
            <person name="Zhang Y."/>
            <person name="Bansal K."/>
            <person name="Eacker S.M."/>
            <person name="Sullivan S."/>
            <person name="Liachko I."/>
            <person name="Cubeta M.A."/>
            <person name="Rollins J.A."/>
            <person name="Ashrafi H."/>
        </authorList>
    </citation>
    <scope>NUCLEOTIDE SEQUENCE</scope>
    <source>
        <strain evidence="2">RL-1</strain>
    </source>
</reference>
<feature type="region of interest" description="Disordered" evidence="1">
    <location>
        <begin position="1"/>
        <end position="95"/>
    </location>
</feature>
<organism evidence="2 3">
    <name type="scientific">Monilinia vaccinii-corymbosi</name>
    <dbReference type="NCBI Taxonomy" id="61207"/>
    <lineage>
        <taxon>Eukaryota</taxon>
        <taxon>Fungi</taxon>
        <taxon>Dikarya</taxon>
        <taxon>Ascomycota</taxon>
        <taxon>Pezizomycotina</taxon>
        <taxon>Leotiomycetes</taxon>
        <taxon>Helotiales</taxon>
        <taxon>Sclerotiniaceae</taxon>
        <taxon>Monilinia</taxon>
    </lineage>
</organism>
<evidence type="ECO:0000313" key="2">
    <source>
        <dbReference type="EMBL" id="QSZ34742.1"/>
    </source>
</evidence>
<evidence type="ECO:0000256" key="1">
    <source>
        <dbReference type="SAM" id="MobiDB-lite"/>
    </source>
</evidence>
<protein>
    <submittedName>
        <fullName evidence="2">Uncharacterized protein</fullName>
    </submittedName>
</protein>
<feature type="compositionally biased region" description="Polar residues" evidence="1">
    <location>
        <begin position="14"/>
        <end position="33"/>
    </location>
</feature>